<name>A0A0A9E0A2_ARUDO</name>
<sequence>MQIWVRQFIRKYNCSSSLLHES</sequence>
<proteinExistence type="predicted"/>
<dbReference type="EMBL" id="GBRH01205487">
    <property type="protein sequence ID" value="JAD92408.1"/>
    <property type="molecule type" value="Transcribed_RNA"/>
</dbReference>
<evidence type="ECO:0000313" key="1">
    <source>
        <dbReference type="EMBL" id="JAD92408.1"/>
    </source>
</evidence>
<protein>
    <submittedName>
        <fullName evidence="1">Uncharacterized protein</fullName>
    </submittedName>
</protein>
<accession>A0A0A9E0A2</accession>
<reference evidence="1" key="1">
    <citation type="submission" date="2014-09" db="EMBL/GenBank/DDBJ databases">
        <authorList>
            <person name="Magalhaes I.L.F."/>
            <person name="Oliveira U."/>
            <person name="Santos F.R."/>
            <person name="Vidigal T.H.D.A."/>
            <person name="Brescovit A.D."/>
            <person name="Santos A.J."/>
        </authorList>
    </citation>
    <scope>NUCLEOTIDE SEQUENCE</scope>
    <source>
        <tissue evidence="1">Shoot tissue taken approximately 20 cm above the soil surface</tissue>
    </source>
</reference>
<organism evidence="1">
    <name type="scientific">Arundo donax</name>
    <name type="common">Giant reed</name>
    <name type="synonym">Donax arundinaceus</name>
    <dbReference type="NCBI Taxonomy" id="35708"/>
    <lineage>
        <taxon>Eukaryota</taxon>
        <taxon>Viridiplantae</taxon>
        <taxon>Streptophyta</taxon>
        <taxon>Embryophyta</taxon>
        <taxon>Tracheophyta</taxon>
        <taxon>Spermatophyta</taxon>
        <taxon>Magnoliopsida</taxon>
        <taxon>Liliopsida</taxon>
        <taxon>Poales</taxon>
        <taxon>Poaceae</taxon>
        <taxon>PACMAD clade</taxon>
        <taxon>Arundinoideae</taxon>
        <taxon>Arundineae</taxon>
        <taxon>Arundo</taxon>
    </lineage>
</organism>
<reference evidence="1" key="2">
    <citation type="journal article" date="2015" name="Data Brief">
        <title>Shoot transcriptome of the giant reed, Arundo donax.</title>
        <authorList>
            <person name="Barrero R.A."/>
            <person name="Guerrero F.D."/>
            <person name="Moolhuijzen P."/>
            <person name="Goolsby J.A."/>
            <person name="Tidwell J."/>
            <person name="Bellgard S.E."/>
            <person name="Bellgard M.I."/>
        </authorList>
    </citation>
    <scope>NUCLEOTIDE SEQUENCE</scope>
    <source>
        <tissue evidence="1">Shoot tissue taken approximately 20 cm above the soil surface</tissue>
    </source>
</reference>
<dbReference type="AlphaFoldDB" id="A0A0A9E0A2"/>